<evidence type="ECO:0000313" key="5">
    <source>
        <dbReference type="Proteomes" id="UP000244162"/>
    </source>
</evidence>
<keyword evidence="2" id="KW-0964">Secreted</keyword>
<evidence type="ECO:0000313" key="4">
    <source>
        <dbReference type="EMBL" id="PTQ13440.1"/>
    </source>
</evidence>
<feature type="signal peptide" evidence="3">
    <location>
        <begin position="1"/>
        <end position="22"/>
    </location>
</feature>
<dbReference type="Pfam" id="PF03022">
    <property type="entry name" value="MRJP"/>
    <property type="match status" value="1"/>
</dbReference>
<dbReference type="InterPro" id="IPR011042">
    <property type="entry name" value="6-blade_b-propeller_TolB-like"/>
</dbReference>
<dbReference type="GO" id="GO:0005576">
    <property type="term" value="C:extracellular region"/>
    <property type="evidence" value="ECO:0007669"/>
    <property type="project" value="UniProtKB-SubCell"/>
</dbReference>
<dbReference type="Proteomes" id="UP000244162">
    <property type="component" value="Unassembled WGS sequence"/>
</dbReference>
<sequence length="367" mass="39478">MSVKHAMFAALLAAGLAQPAMAAARSDGGAALIIAAESPSMIWNGVAVDHGRIFVAGPRWTGSKGPAIGIIGKDGRPLPYPDPGWNAWRAGDDPVRAFVNINAIHLDGKGALWAVDTGSPDFGGNPLPGGAKLVAIDLATDRVKRVIPFGPDIALPGSYVDDIRFNGNFAYLTDAGRPGIIIVNLATGAMRRVLDDDRSTGARADRPIILDGKTLLAPDGNPLRVNSDPLEISPDGKWLYFAPLPGPWSRIETRWLDDFSTTPERIAAKVEPWADLPPVGGTAMDANGDLYFADLAANALKRRTPDGRITTLIQDERLHWVDAPFVDSDHVIWLPVPQMDRVALFNGGMSKTKWPVRLYRLALKPAR</sequence>
<keyword evidence="3" id="KW-0732">Signal</keyword>
<evidence type="ECO:0000256" key="2">
    <source>
        <dbReference type="ARBA" id="ARBA00022525"/>
    </source>
</evidence>
<evidence type="ECO:0008006" key="6">
    <source>
        <dbReference type="Google" id="ProtNLM"/>
    </source>
</evidence>
<dbReference type="Gene3D" id="2.120.10.30">
    <property type="entry name" value="TolB, C-terminal domain"/>
    <property type="match status" value="1"/>
</dbReference>
<dbReference type="PANTHER" id="PTHR10009">
    <property type="entry name" value="PROTEIN YELLOW-RELATED"/>
    <property type="match status" value="1"/>
</dbReference>
<evidence type="ECO:0000256" key="3">
    <source>
        <dbReference type="SAM" id="SignalP"/>
    </source>
</evidence>
<dbReference type="PANTHER" id="PTHR10009:SF18">
    <property type="entry name" value="PROTEIN YELLOW-LIKE PROTEIN"/>
    <property type="match status" value="1"/>
</dbReference>
<dbReference type="InterPro" id="IPR017996">
    <property type="entry name" value="MRJP/yellow-related"/>
</dbReference>
<dbReference type="AlphaFoldDB" id="A0A2T5G2T4"/>
<organism evidence="4 5">
    <name type="scientific">Sphingomonas oleivorans</name>
    <dbReference type="NCBI Taxonomy" id="1735121"/>
    <lineage>
        <taxon>Bacteria</taxon>
        <taxon>Pseudomonadati</taxon>
        <taxon>Pseudomonadota</taxon>
        <taxon>Alphaproteobacteria</taxon>
        <taxon>Sphingomonadales</taxon>
        <taxon>Sphingomonadaceae</taxon>
        <taxon>Sphingomonas</taxon>
    </lineage>
</organism>
<name>A0A2T5G2T4_9SPHN</name>
<proteinExistence type="predicted"/>
<dbReference type="SUPFAM" id="SSF63829">
    <property type="entry name" value="Calcium-dependent phosphotriesterase"/>
    <property type="match status" value="1"/>
</dbReference>
<accession>A0A2T5G2T4</accession>
<comment type="caution">
    <text evidence="4">The sequence shown here is derived from an EMBL/GenBank/DDBJ whole genome shotgun (WGS) entry which is preliminary data.</text>
</comment>
<keyword evidence="5" id="KW-1185">Reference proteome</keyword>
<dbReference type="RefSeq" id="WP_107966672.1">
    <property type="nucleotide sequence ID" value="NZ_NWBU01000004.1"/>
</dbReference>
<reference evidence="4 5" key="1">
    <citation type="submission" date="2017-09" db="EMBL/GenBank/DDBJ databases">
        <title>Sphingomonas panjinensis sp.nov., isolated from oil-contaminated soil.</title>
        <authorList>
            <person name="Wang L."/>
            <person name="Chen L."/>
        </authorList>
    </citation>
    <scope>NUCLEOTIDE SEQUENCE [LARGE SCALE GENOMIC DNA]</scope>
    <source>
        <strain evidence="4 5">FW-11</strain>
    </source>
</reference>
<comment type="subcellular location">
    <subcellularLocation>
        <location evidence="1">Secreted</location>
    </subcellularLocation>
</comment>
<dbReference type="OrthoDB" id="9797664at2"/>
<dbReference type="EMBL" id="NWBU01000004">
    <property type="protein sequence ID" value="PTQ13440.1"/>
    <property type="molecule type" value="Genomic_DNA"/>
</dbReference>
<gene>
    <name evidence="4" type="ORF">CLG96_04950</name>
</gene>
<feature type="chain" id="PRO_5015593488" description="Gluconolactonase" evidence="3">
    <location>
        <begin position="23"/>
        <end position="367"/>
    </location>
</feature>
<protein>
    <recommendedName>
        <fullName evidence="6">Gluconolactonase</fullName>
    </recommendedName>
</protein>
<evidence type="ECO:0000256" key="1">
    <source>
        <dbReference type="ARBA" id="ARBA00004613"/>
    </source>
</evidence>